<dbReference type="Pfam" id="PF00071">
    <property type="entry name" value="Ras"/>
    <property type="match status" value="1"/>
</dbReference>
<dbReference type="SUPFAM" id="SSF52540">
    <property type="entry name" value="P-loop containing nucleoside triphosphate hydrolases"/>
    <property type="match status" value="1"/>
</dbReference>
<accession>A0A0R3R0N5</accession>
<dbReference type="WBParaSite" id="BTMF_0001357201-mRNA-1">
    <property type="protein sequence ID" value="BTMF_0001357201-mRNA-1"/>
    <property type="gene ID" value="BTMF_0001357201"/>
</dbReference>
<dbReference type="InterPro" id="IPR027417">
    <property type="entry name" value="P-loop_NTPase"/>
</dbReference>
<dbReference type="GO" id="GO:0005525">
    <property type="term" value="F:GTP binding"/>
    <property type="evidence" value="ECO:0007669"/>
    <property type="project" value="InterPro"/>
</dbReference>
<feature type="coiled-coil region" evidence="1">
    <location>
        <begin position="73"/>
        <end position="104"/>
    </location>
</feature>
<evidence type="ECO:0000313" key="2">
    <source>
        <dbReference type="WBParaSite" id="BTMF_0001357201-mRNA-1"/>
    </source>
</evidence>
<dbReference type="Gene3D" id="3.40.50.300">
    <property type="entry name" value="P-loop containing nucleotide triphosphate hydrolases"/>
    <property type="match status" value="1"/>
</dbReference>
<evidence type="ECO:0000256" key="1">
    <source>
        <dbReference type="SAM" id="Coils"/>
    </source>
</evidence>
<dbReference type="InterPro" id="IPR001806">
    <property type="entry name" value="Small_GTPase"/>
</dbReference>
<reference evidence="2" key="1">
    <citation type="submission" date="2017-02" db="UniProtKB">
        <authorList>
            <consortium name="WormBaseParasite"/>
        </authorList>
    </citation>
    <scope>IDENTIFICATION</scope>
</reference>
<name>A0A0R3R0N5_9BILA</name>
<organism evidence="2">
    <name type="scientific">Brugia timori</name>
    <dbReference type="NCBI Taxonomy" id="42155"/>
    <lineage>
        <taxon>Eukaryota</taxon>
        <taxon>Metazoa</taxon>
        <taxon>Ecdysozoa</taxon>
        <taxon>Nematoda</taxon>
        <taxon>Chromadorea</taxon>
        <taxon>Rhabditida</taxon>
        <taxon>Spirurina</taxon>
        <taxon>Spiruromorpha</taxon>
        <taxon>Filarioidea</taxon>
        <taxon>Onchocercidae</taxon>
        <taxon>Brugia</taxon>
    </lineage>
</organism>
<dbReference type="AlphaFoldDB" id="A0A0R3R0N5"/>
<dbReference type="STRING" id="42155.A0A0R3R0N5"/>
<dbReference type="GO" id="GO:0003924">
    <property type="term" value="F:GTPase activity"/>
    <property type="evidence" value="ECO:0007669"/>
    <property type="project" value="InterPro"/>
</dbReference>
<sequence>LWGTRSLRKDLVVCLAKWDQIMFCHQAGLRARKIMKTPTTLINSAGVSKAVVLNKIKLAKTLLKTLSLNPLERKKLSHEKEEMRSQLKGEITELRANIAKMNLMIEKAGTFCSEPTNQMKHELQNLSEENIVLKLKLTETHFELAIIKSELAIIRTDYESRKKEMSRRGLTFYVAHTNTVVYNDANRKFHDTNDSLRKALDQKAILTSSPMRVLYDTSNAKPRETHSAYNTDENTSQHHTNKIDLRDTLFIKTISTEDGEAVAAAVGVLFAECSALNGINIEGALMNLIRELIITEDVEISGTGVIIMSKFSKEISNCCCLKN</sequence>
<keyword evidence="1" id="KW-0175">Coiled coil</keyword>
<proteinExistence type="predicted"/>
<protein>
    <submittedName>
        <fullName evidence="2">Tick transposon</fullName>
    </submittedName>
</protein>